<comment type="caution">
    <text evidence="2">The sequence shown here is derived from an EMBL/GenBank/DDBJ whole genome shotgun (WGS) entry which is preliminary data.</text>
</comment>
<proteinExistence type="predicted"/>
<feature type="region of interest" description="Disordered" evidence="1">
    <location>
        <begin position="207"/>
        <end position="252"/>
    </location>
</feature>
<feature type="compositionally biased region" description="Basic and acidic residues" evidence="1">
    <location>
        <begin position="241"/>
        <end position="252"/>
    </location>
</feature>
<name>A0A812V8X7_SYMPI</name>
<organism evidence="2 3">
    <name type="scientific">Symbiodinium pilosum</name>
    <name type="common">Dinoflagellate</name>
    <dbReference type="NCBI Taxonomy" id="2952"/>
    <lineage>
        <taxon>Eukaryota</taxon>
        <taxon>Sar</taxon>
        <taxon>Alveolata</taxon>
        <taxon>Dinophyceae</taxon>
        <taxon>Suessiales</taxon>
        <taxon>Symbiodiniaceae</taxon>
        <taxon>Symbiodinium</taxon>
    </lineage>
</organism>
<dbReference type="Proteomes" id="UP000649617">
    <property type="component" value="Unassembled WGS sequence"/>
</dbReference>
<evidence type="ECO:0000313" key="3">
    <source>
        <dbReference type="Proteomes" id="UP000649617"/>
    </source>
</evidence>
<evidence type="ECO:0000256" key="1">
    <source>
        <dbReference type="SAM" id="MobiDB-lite"/>
    </source>
</evidence>
<dbReference type="AlphaFoldDB" id="A0A812V8X7"/>
<dbReference type="OrthoDB" id="490180at2759"/>
<protein>
    <submittedName>
        <fullName evidence="2">Uncharacterized protein</fullName>
    </submittedName>
</protein>
<gene>
    <name evidence="2" type="ORF">SPIL2461_LOCUS16081</name>
</gene>
<evidence type="ECO:0000313" key="2">
    <source>
        <dbReference type="EMBL" id="CAE7609080.1"/>
    </source>
</evidence>
<sequence>MAQNSIGSDSWSACTQRVISPALESLWKKILGKQKKHLAQKSVPGAAVGSRDSARRLRRHTQSTSWVKEGEDEILADCSRAKELRDEIRQWIELFKARCKSLALEVSAASYGICPGASVVQALQTKPDHEQVADFVKQILGASAGEQVALFAKRQLLGKCASCEAPIDVDMMRVKRPQPIGMQEHWPPGESIGAKVAIRPLNVGPLSPGGGSISRLPKINDLRNRENPKAKGMKSSASTPELRKEEPAADIA</sequence>
<accession>A0A812V8X7</accession>
<feature type="region of interest" description="Disordered" evidence="1">
    <location>
        <begin position="41"/>
        <end position="62"/>
    </location>
</feature>
<reference evidence="2" key="1">
    <citation type="submission" date="2021-02" db="EMBL/GenBank/DDBJ databases">
        <authorList>
            <person name="Dougan E. K."/>
            <person name="Rhodes N."/>
            <person name="Thang M."/>
            <person name="Chan C."/>
        </authorList>
    </citation>
    <scope>NUCLEOTIDE SEQUENCE</scope>
</reference>
<feature type="compositionally biased region" description="Basic and acidic residues" evidence="1">
    <location>
        <begin position="218"/>
        <end position="229"/>
    </location>
</feature>
<dbReference type="EMBL" id="CAJNIZ010040913">
    <property type="protein sequence ID" value="CAE7609080.1"/>
    <property type="molecule type" value="Genomic_DNA"/>
</dbReference>
<keyword evidence="3" id="KW-1185">Reference proteome</keyword>